<gene>
    <name evidence="1" type="ORF">IAA72_04960</name>
</gene>
<protein>
    <recommendedName>
        <fullName evidence="3">Lipoprotein</fullName>
    </recommendedName>
</protein>
<dbReference type="AlphaFoldDB" id="A0A9D9NDG9"/>
<dbReference type="Proteomes" id="UP000810292">
    <property type="component" value="Unassembled WGS sequence"/>
</dbReference>
<name>A0A9D9NDG9_9SPIO</name>
<comment type="caution">
    <text evidence="1">The sequence shown here is derived from an EMBL/GenBank/DDBJ whole genome shotgun (WGS) entry which is preliminary data.</text>
</comment>
<evidence type="ECO:0008006" key="3">
    <source>
        <dbReference type="Google" id="ProtNLM"/>
    </source>
</evidence>
<reference evidence="1" key="1">
    <citation type="submission" date="2020-10" db="EMBL/GenBank/DDBJ databases">
        <authorList>
            <person name="Gilroy R."/>
        </authorList>
    </citation>
    <scope>NUCLEOTIDE SEQUENCE</scope>
    <source>
        <strain evidence="1">14700</strain>
    </source>
</reference>
<accession>A0A9D9NDG9</accession>
<evidence type="ECO:0000313" key="2">
    <source>
        <dbReference type="Proteomes" id="UP000810292"/>
    </source>
</evidence>
<evidence type="ECO:0000313" key="1">
    <source>
        <dbReference type="EMBL" id="MBO8469115.1"/>
    </source>
</evidence>
<proteinExistence type="predicted"/>
<dbReference type="PROSITE" id="PS51257">
    <property type="entry name" value="PROKAR_LIPOPROTEIN"/>
    <property type="match status" value="1"/>
</dbReference>
<sequence length="137" mass="15040">MRNKGIMVFSILLILFSIVACRPTYLIPIPTPDTSGQENITAQVVASKLDLQQLNNDIKQDLIDNSIDGLDARWSLSDPSDTTLYSARRAAKTNLPAAKSADIPNKVYIVVTFTDYKQDNGTVHVTEGEMILTAKGE</sequence>
<organism evidence="1 2">
    <name type="scientific">Candidatus Ornithospirochaeta stercoravium</name>
    <dbReference type="NCBI Taxonomy" id="2840897"/>
    <lineage>
        <taxon>Bacteria</taxon>
        <taxon>Pseudomonadati</taxon>
        <taxon>Spirochaetota</taxon>
        <taxon>Spirochaetia</taxon>
        <taxon>Spirochaetales</taxon>
        <taxon>Spirochaetaceae</taxon>
        <taxon>Spirochaetaceae incertae sedis</taxon>
        <taxon>Candidatus Ornithospirochaeta</taxon>
    </lineage>
</organism>
<dbReference type="EMBL" id="JADIMF010000075">
    <property type="protein sequence ID" value="MBO8469115.1"/>
    <property type="molecule type" value="Genomic_DNA"/>
</dbReference>
<feature type="non-terminal residue" evidence="1">
    <location>
        <position position="137"/>
    </location>
</feature>
<reference evidence="1" key="2">
    <citation type="journal article" date="2021" name="PeerJ">
        <title>Extensive microbial diversity within the chicken gut microbiome revealed by metagenomics and culture.</title>
        <authorList>
            <person name="Gilroy R."/>
            <person name="Ravi A."/>
            <person name="Getino M."/>
            <person name="Pursley I."/>
            <person name="Horton D.L."/>
            <person name="Alikhan N.F."/>
            <person name="Baker D."/>
            <person name="Gharbi K."/>
            <person name="Hall N."/>
            <person name="Watson M."/>
            <person name="Adriaenssens E.M."/>
            <person name="Foster-Nyarko E."/>
            <person name="Jarju S."/>
            <person name="Secka A."/>
            <person name="Antonio M."/>
            <person name="Oren A."/>
            <person name="Chaudhuri R.R."/>
            <person name="La Ragione R."/>
            <person name="Hildebrand F."/>
            <person name="Pallen M.J."/>
        </authorList>
    </citation>
    <scope>NUCLEOTIDE SEQUENCE</scope>
    <source>
        <strain evidence="1">14700</strain>
    </source>
</reference>